<evidence type="ECO:0000256" key="4">
    <source>
        <dbReference type="ARBA" id="ARBA00023004"/>
    </source>
</evidence>
<accession>A0A316YAV6</accession>
<dbReference type="AlphaFoldDB" id="A0A316YAV6"/>
<keyword evidence="3" id="KW-0479">Metal-binding</keyword>
<dbReference type="EMBL" id="KZ819642">
    <property type="protein sequence ID" value="PWN86737.1"/>
    <property type="molecule type" value="Genomic_DNA"/>
</dbReference>
<gene>
    <name evidence="7" type="ORF">FA10DRAFT_297709</name>
</gene>
<evidence type="ECO:0000313" key="7">
    <source>
        <dbReference type="EMBL" id="PWN86737.1"/>
    </source>
</evidence>
<reference evidence="7 8" key="1">
    <citation type="journal article" date="2018" name="Mol. Biol. Evol.">
        <title>Broad Genomic Sampling Reveals a Smut Pathogenic Ancestry of the Fungal Clade Ustilaginomycotina.</title>
        <authorList>
            <person name="Kijpornyongpan T."/>
            <person name="Mondo S.J."/>
            <person name="Barry K."/>
            <person name="Sandor L."/>
            <person name="Lee J."/>
            <person name="Lipzen A."/>
            <person name="Pangilinan J."/>
            <person name="LaButti K."/>
            <person name="Hainaut M."/>
            <person name="Henrissat B."/>
            <person name="Grigoriev I.V."/>
            <person name="Spatafora J.W."/>
            <person name="Aime M.C."/>
        </authorList>
    </citation>
    <scope>NUCLEOTIDE SEQUENCE [LARGE SCALE GENOMIC DNA]</scope>
    <source>
        <strain evidence="7 8">MCA 4198</strain>
    </source>
</reference>
<dbReference type="GeneID" id="37046455"/>
<dbReference type="RefSeq" id="XP_025373935.1">
    <property type="nucleotide sequence ID" value="XM_025524539.1"/>
</dbReference>
<keyword evidence="2" id="KW-0349">Heme</keyword>
<evidence type="ECO:0000256" key="1">
    <source>
        <dbReference type="ARBA" id="ARBA00001970"/>
    </source>
</evidence>
<evidence type="ECO:0000256" key="2">
    <source>
        <dbReference type="ARBA" id="ARBA00022617"/>
    </source>
</evidence>
<keyword evidence="4" id="KW-0408">Iron</keyword>
<dbReference type="InterPro" id="IPR025702">
    <property type="entry name" value="OXD"/>
</dbReference>
<feature type="region of interest" description="Disordered" evidence="6">
    <location>
        <begin position="1"/>
        <end position="24"/>
    </location>
</feature>
<keyword evidence="8" id="KW-1185">Reference proteome</keyword>
<keyword evidence="5" id="KW-0456">Lyase</keyword>
<name>A0A316YAV6_9BASI</name>
<protein>
    <recommendedName>
        <fullName evidence="9">Phenylacetaldoxime dehydratase</fullName>
    </recommendedName>
</protein>
<evidence type="ECO:0000313" key="8">
    <source>
        <dbReference type="Proteomes" id="UP000245768"/>
    </source>
</evidence>
<evidence type="ECO:0000256" key="6">
    <source>
        <dbReference type="SAM" id="MobiDB-lite"/>
    </source>
</evidence>
<proteinExistence type="predicted"/>
<dbReference type="InParanoid" id="A0A316YAV6"/>
<dbReference type="GO" id="GO:0046872">
    <property type="term" value="F:metal ion binding"/>
    <property type="evidence" value="ECO:0007669"/>
    <property type="project" value="UniProtKB-KW"/>
</dbReference>
<evidence type="ECO:0008006" key="9">
    <source>
        <dbReference type="Google" id="ProtNLM"/>
    </source>
</evidence>
<evidence type="ECO:0000256" key="3">
    <source>
        <dbReference type="ARBA" id="ARBA00022723"/>
    </source>
</evidence>
<dbReference type="STRING" id="215250.A0A316YAV6"/>
<dbReference type="OrthoDB" id="3359285at2759"/>
<comment type="cofactor">
    <cofactor evidence="1">
        <name>heme b</name>
        <dbReference type="ChEBI" id="CHEBI:60344"/>
    </cofactor>
</comment>
<dbReference type="Proteomes" id="UP000245768">
    <property type="component" value="Unassembled WGS sequence"/>
</dbReference>
<organism evidence="7 8">
    <name type="scientific">Acaromyces ingoldii</name>
    <dbReference type="NCBI Taxonomy" id="215250"/>
    <lineage>
        <taxon>Eukaryota</taxon>
        <taxon>Fungi</taxon>
        <taxon>Dikarya</taxon>
        <taxon>Basidiomycota</taxon>
        <taxon>Ustilaginomycotina</taxon>
        <taxon>Exobasidiomycetes</taxon>
        <taxon>Exobasidiales</taxon>
        <taxon>Cryptobasidiaceae</taxon>
        <taxon>Acaromyces</taxon>
    </lineage>
</organism>
<dbReference type="GO" id="GO:0016829">
    <property type="term" value="F:lyase activity"/>
    <property type="evidence" value="ECO:0007669"/>
    <property type="project" value="UniProtKB-KW"/>
</dbReference>
<sequence length="355" mass="40435">MALESAICPHLQKQRTQEKSTPANYEPGFPLFSARFDPAMEEMAAVLIGAIASQPGRLEYDALEPVDKLLQQGSPRPHYAVLCSSEDPTGRETRAWKAYWRRKEDYLSWSHSSGFDTWWKDEKRQMDDDQGWILEALFPTMDRFEAVFSSQDAREGASLMCQGMSDAIEEHGYWGSARDRLPIGQVDAVRGEKCNAETAKGSRVVVPGRKNLCVIHSGQDWSAVEGKERSLYLDTLHPTLEAGMRFLSNDKYPDTTREHFGCFDCRFMSHLDPETLEPSLSKTFGLCYFDDLANLERWSKEHKTHLNIFNGFFKYATDTQGKGNLSLWHEVTVLEKDQQYFEYVNCPAGTGMLPL</sequence>
<evidence type="ECO:0000256" key="5">
    <source>
        <dbReference type="ARBA" id="ARBA00023239"/>
    </source>
</evidence>
<dbReference type="Pfam" id="PF13816">
    <property type="entry name" value="Dehydratase_hem"/>
    <property type="match status" value="1"/>
</dbReference>